<accession>A0A430AKD0</accession>
<dbReference type="AlphaFoldDB" id="A0A430AKD0"/>
<feature type="transmembrane region" description="Helical" evidence="1">
    <location>
        <begin position="137"/>
        <end position="158"/>
    </location>
</feature>
<sequence length="251" mass="29805">MKNIFDQFDKEDFYMIEFKMKEYGRSIGSFIILNTLWPWIQLLLNIFIVVVLSGVFTEGQPILYLAFLFVSFIYMVQGALLYFKKGNRTNVLKHAKYYFKSFVILGITFVIMGFSLLIHEQKEIIFRSYKISQLMSIVNILFSISIITVICSFIFMFLKLKFKLYRENDSKKNKIQLYNILSMGALPVVMFIVFIINLNSRYLDFANVFMQLFCILGGFILTSASADFYMVYYLRKRFPEDFYKEDQMEKE</sequence>
<feature type="transmembrane region" description="Helical" evidence="1">
    <location>
        <begin position="95"/>
        <end position="117"/>
    </location>
</feature>
<dbReference type="Proteomes" id="UP000288669">
    <property type="component" value="Unassembled WGS sequence"/>
</dbReference>
<evidence type="ECO:0000256" key="1">
    <source>
        <dbReference type="SAM" id="Phobius"/>
    </source>
</evidence>
<protein>
    <submittedName>
        <fullName evidence="2">Uncharacterized protein</fullName>
    </submittedName>
</protein>
<keyword evidence="1" id="KW-0472">Membrane</keyword>
<comment type="caution">
    <text evidence="2">The sequence shown here is derived from an EMBL/GenBank/DDBJ whole genome shotgun (WGS) entry which is preliminary data.</text>
</comment>
<keyword evidence="1" id="KW-0812">Transmembrane</keyword>
<evidence type="ECO:0000313" key="3">
    <source>
        <dbReference type="Proteomes" id="UP000288669"/>
    </source>
</evidence>
<evidence type="ECO:0000313" key="2">
    <source>
        <dbReference type="EMBL" id="RSU08545.1"/>
    </source>
</evidence>
<feature type="transmembrane region" description="Helical" evidence="1">
    <location>
        <begin position="208"/>
        <end position="234"/>
    </location>
</feature>
<reference evidence="2 3" key="1">
    <citation type="submission" date="2017-05" db="EMBL/GenBank/DDBJ databases">
        <title>Vagococcus spp. assemblies.</title>
        <authorList>
            <person name="Gulvik C.A."/>
        </authorList>
    </citation>
    <scope>NUCLEOTIDE SEQUENCE [LARGE SCALE GENOMIC DNA]</scope>
    <source>
        <strain evidence="2 3">DSM 24756</strain>
    </source>
</reference>
<keyword evidence="3" id="KW-1185">Reference proteome</keyword>
<proteinExistence type="predicted"/>
<feature type="transmembrane region" description="Helical" evidence="1">
    <location>
        <begin position="178"/>
        <end position="196"/>
    </location>
</feature>
<keyword evidence="1" id="KW-1133">Transmembrane helix</keyword>
<dbReference type="RefSeq" id="WP_126823238.1">
    <property type="nucleotide sequence ID" value="NZ_JBHLWU010000001.1"/>
</dbReference>
<name>A0A430AKD0_9ENTE</name>
<dbReference type="EMBL" id="NGJZ01000001">
    <property type="protein sequence ID" value="RSU08545.1"/>
    <property type="molecule type" value="Genomic_DNA"/>
</dbReference>
<feature type="transmembrane region" description="Helical" evidence="1">
    <location>
        <begin position="30"/>
        <end position="56"/>
    </location>
</feature>
<feature type="transmembrane region" description="Helical" evidence="1">
    <location>
        <begin position="62"/>
        <end position="83"/>
    </location>
</feature>
<gene>
    <name evidence="2" type="ORF">CBF30_04740</name>
</gene>
<organism evidence="2 3">
    <name type="scientific">Vagococcus entomophilus</name>
    <dbReference type="NCBI Taxonomy" id="1160095"/>
    <lineage>
        <taxon>Bacteria</taxon>
        <taxon>Bacillati</taxon>
        <taxon>Bacillota</taxon>
        <taxon>Bacilli</taxon>
        <taxon>Lactobacillales</taxon>
        <taxon>Enterococcaceae</taxon>
        <taxon>Vagococcus</taxon>
    </lineage>
</organism>